<dbReference type="Gene3D" id="3.30.70.2450">
    <property type="match status" value="1"/>
</dbReference>
<keyword evidence="4" id="KW-0274">FAD</keyword>
<evidence type="ECO:0000256" key="3">
    <source>
        <dbReference type="ARBA" id="ARBA00022630"/>
    </source>
</evidence>
<comment type="similarity">
    <text evidence="2">Belongs to the PheA/TfdB FAD monooxygenase family.</text>
</comment>
<dbReference type="GO" id="GO:0004497">
    <property type="term" value="F:monooxygenase activity"/>
    <property type="evidence" value="ECO:0007669"/>
    <property type="project" value="UniProtKB-KW"/>
</dbReference>
<keyword evidence="6" id="KW-0503">Monooxygenase</keyword>
<dbReference type="PRINTS" id="PR00420">
    <property type="entry name" value="RNGMNOXGNASE"/>
</dbReference>
<dbReference type="Proteomes" id="UP001500784">
    <property type="component" value="Unassembled WGS sequence"/>
</dbReference>
<dbReference type="RefSeq" id="WP_211372438.1">
    <property type="nucleotide sequence ID" value="NZ_BAAALV010000008.1"/>
</dbReference>
<evidence type="ECO:0000256" key="4">
    <source>
        <dbReference type="ARBA" id="ARBA00022827"/>
    </source>
</evidence>
<dbReference type="PANTHER" id="PTHR43004:SF19">
    <property type="entry name" value="BINDING MONOOXYGENASE, PUTATIVE (JCVI)-RELATED"/>
    <property type="match status" value="1"/>
</dbReference>
<comment type="caution">
    <text evidence="6">The sequence shown here is derived from an EMBL/GenBank/DDBJ whole genome shotgun (WGS) entry which is preliminary data.</text>
</comment>
<feature type="domain" description="FAD-binding" evidence="5">
    <location>
        <begin position="16"/>
        <end position="359"/>
    </location>
</feature>
<dbReference type="Gene3D" id="3.50.50.60">
    <property type="entry name" value="FAD/NAD(P)-binding domain"/>
    <property type="match status" value="1"/>
</dbReference>
<dbReference type="InterPro" id="IPR050641">
    <property type="entry name" value="RIFMO-like"/>
</dbReference>
<protein>
    <submittedName>
        <fullName evidence="6">FAD-dependent monooxygenase</fullName>
    </submittedName>
</protein>
<keyword evidence="6" id="KW-0560">Oxidoreductase</keyword>
<evidence type="ECO:0000313" key="7">
    <source>
        <dbReference type="Proteomes" id="UP001500784"/>
    </source>
</evidence>
<evidence type="ECO:0000256" key="2">
    <source>
        <dbReference type="ARBA" id="ARBA00007801"/>
    </source>
</evidence>
<dbReference type="Pfam" id="PF01494">
    <property type="entry name" value="FAD_binding_3"/>
    <property type="match status" value="1"/>
</dbReference>
<dbReference type="PANTHER" id="PTHR43004">
    <property type="entry name" value="TRK SYSTEM POTASSIUM UPTAKE PROTEIN"/>
    <property type="match status" value="1"/>
</dbReference>
<gene>
    <name evidence="6" type="ORF">GCM10009688_31640</name>
</gene>
<dbReference type="InterPro" id="IPR002938">
    <property type="entry name" value="FAD-bd"/>
</dbReference>
<accession>A0ABN2PKI0</accession>
<keyword evidence="7" id="KW-1185">Reference proteome</keyword>
<name>A0ABN2PKI0_9MICC</name>
<evidence type="ECO:0000256" key="1">
    <source>
        <dbReference type="ARBA" id="ARBA00001974"/>
    </source>
</evidence>
<reference evidence="6 7" key="1">
    <citation type="journal article" date="2019" name="Int. J. Syst. Evol. Microbiol.">
        <title>The Global Catalogue of Microorganisms (GCM) 10K type strain sequencing project: providing services to taxonomists for standard genome sequencing and annotation.</title>
        <authorList>
            <consortium name="The Broad Institute Genomics Platform"/>
            <consortium name="The Broad Institute Genome Sequencing Center for Infectious Disease"/>
            <person name="Wu L."/>
            <person name="Ma J."/>
        </authorList>
    </citation>
    <scope>NUCLEOTIDE SEQUENCE [LARGE SCALE GENOMIC DNA]</scope>
    <source>
        <strain evidence="6 7">JCM 13316</strain>
    </source>
</reference>
<dbReference type="InterPro" id="IPR036188">
    <property type="entry name" value="FAD/NAD-bd_sf"/>
</dbReference>
<dbReference type="EMBL" id="BAAALV010000008">
    <property type="protein sequence ID" value="GAA1924249.1"/>
    <property type="molecule type" value="Genomic_DNA"/>
</dbReference>
<dbReference type="Gene3D" id="3.40.30.120">
    <property type="match status" value="1"/>
</dbReference>
<evidence type="ECO:0000313" key="6">
    <source>
        <dbReference type="EMBL" id="GAA1924249.1"/>
    </source>
</evidence>
<keyword evidence="3" id="KW-0285">Flavoprotein</keyword>
<sequence length="566" mass="61088">MADRVSYANNDGMNYDVDVLIVGAGPTGLALAAQLAGYGTSFRIIDRRQGPSTQSRALAVQPRTLEALRPFGISAEMARRGNPAHQLHLHLPEETVQIGLFDIGIEDCAHQQLLFLPQSETERILLTYLGARGIRVERGAELLELERLDPEDPFAGMEARVQRQDRGIDRIRARYVVGADGAESTVRRRAGMDFRGSGYADTFVLADLEVDGVAPGAVHAYPTDDGFMVLFPLGNPASWRMISLKEHGDNSAATLEYLQGIADKFSGGGLKLHDPKWISSFRLSHQMAEFFQSGSVFLAGDAAHVHSPVGGQGMNTGIQDALNLGWKLALGARGLAADELIDSYDAERRPVARGIVSFTDRLFKLATSRSALAKLPRTKLLPALAPSLAASERLRSRAFRTMSQLGIHYRGSTMTAAGANRLPAVLASGPRPGDRLPDAVVHYQQQERRLQDLVSAPGFHILLSGPGWPEDTPQQLHAALSGMGRLLSVQRLVVASTLTASGPGVIEDVSGLAFERLGLSARRPEVLVIRPDGYIGYRSNGTDINGAVAYLERLTGPGARSSLQRA</sequence>
<dbReference type="SUPFAM" id="SSF52833">
    <property type="entry name" value="Thioredoxin-like"/>
    <property type="match status" value="1"/>
</dbReference>
<organism evidence="6 7">
    <name type="scientific">Arthrobacter gandavensis</name>
    <dbReference type="NCBI Taxonomy" id="169960"/>
    <lineage>
        <taxon>Bacteria</taxon>
        <taxon>Bacillati</taxon>
        <taxon>Actinomycetota</taxon>
        <taxon>Actinomycetes</taxon>
        <taxon>Micrococcales</taxon>
        <taxon>Micrococcaceae</taxon>
        <taxon>Arthrobacter</taxon>
    </lineage>
</organism>
<dbReference type="InterPro" id="IPR036249">
    <property type="entry name" value="Thioredoxin-like_sf"/>
</dbReference>
<proteinExistence type="inferred from homology"/>
<evidence type="ECO:0000259" key="5">
    <source>
        <dbReference type="Pfam" id="PF01494"/>
    </source>
</evidence>
<dbReference type="SUPFAM" id="SSF51905">
    <property type="entry name" value="FAD/NAD(P)-binding domain"/>
    <property type="match status" value="1"/>
</dbReference>
<comment type="cofactor">
    <cofactor evidence="1">
        <name>FAD</name>
        <dbReference type="ChEBI" id="CHEBI:57692"/>
    </cofactor>
</comment>